<evidence type="ECO:0000313" key="1">
    <source>
        <dbReference type="EMBL" id="KZV14139.1"/>
    </source>
</evidence>
<proteinExistence type="predicted"/>
<dbReference type="AlphaFoldDB" id="A0A2Z6ZY57"/>
<sequence length="172" mass="19528">MREHKLEWTRLIIHGTDQWRSGCRLSLFHKRKQLPQRTVVDAFVPMCSFIEPVQDLDSRPPYSGIVRSNWAAVCVDVEQFNLFGHLPPVGTYSLCRDIVAVGPVVDIEAEPTRFLVFFDEDDMTTTDITLIDLPFTEPTEAIPQLSIPAAAVPTTDYRDSFAQLRATVDKIH</sequence>
<dbReference type="EMBL" id="KV021663">
    <property type="protein sequence ID" value="KZV14139.1"/>
    <property type="molecule type" value="Genomic_DNA"/>
</dbReference>
<evidence type="ECO:0000313" key="2">
    <source>
        <dbReference type="Proteomes" id="UP000250235"/>
    </source>
</evidence>
<reference evidence="1 2" key="1">
    <citation type="journal article" date="2015" name="Proc. Natl. Acad. Sci. U.S.A.">
        <title>The resurrection genome of Boea hygrometrica: A blueprint for survival of dehydration.</title>
        <authorList>
            <person name="Xiao L."/>
            <person name="Yang G."/>
            <person name="Zhang L."/>
            <person name="Yang X."/>
            <person name="Zhao S."/>
            <person name="Ji Z."/>
            <person name="Zhou Q."/>
            <person name="Hu M."/>
            <person name="Wang Y."/>
            <person name="Chen M."/>
            <person name="Xu Y."/>
            <person name="Jin H."/>
            <person name="Xiao X."/>
            <person name="Hu G."/>
            <person name="Bao F."/>
            <person name="Hu Y."/>
            <person name="Wan P."/>
            <person name="Li L."/>
            <person name="Deng X."/>
            <person name="Kuang T."/>
            <person name="Xiang C."/>
            <person name="Zhu J.K."/>
            <person name="Oliver M.J."/>
            <person name="He Y."/>
        </authorList>
    </citation>
    <scope>NUCLEOTIDE SEQUENCE [LARGE SCALE GENOMIC DNA]</scope>
    <source>
        <strain evidence="2">cv. XS01</strain>
    </source>
</reference>
<dbReference type="Proteomes" id="UP000250235">
    <property type="component" value="Unassembled WGS sequence"/>
</dbReference>
<accession>A0A2Z6ZY57</accession>
<organism evidence="1 2">
    <name type="scientific">Dorcoceras hygrometricum</name>
    <dbReference type="NCBI Taxonomy" id="472368"/>
    <lineage>
        <taxon>Eukaryota</taxon>
        <taxon>Viridiplantae</taxon>
        <taxon>Streptophyta</taxon>
        <taxon>Embryophyta</taxon>
        <taxon>Tracheophyta</taxon>
        <taxon>Spermatophyta</taxon>
        <taxon>Magnoliopsida</taxon>
        <taxon>eudicotyledons</taxon>
        <taxon>Gunneridae</taxon>
        <taxon>Pentapetalae</taxon>
        <taxon>asterids</taxon>
        <taxon>lamiids</taxon>
        <taxon>Lamiales</taxon>
        <taxon>Gesneriaceae</taxon>
        <taxon>Didymocarpoideae</taxon>
        <taxon>Trichosporeae</taxon>
        <taxon>Loxocarpinae</taxon>
        <taxon>Dorcoceras</taxon>
    </lineage>
</organism>
<keyword evidence="2" id="KW-1185">Reference proteome</keyword>
<protein>
    <submittedName>
        <fullName evidence="1">Pentatricopeptide repeat-containing protein chloroplastic</fullName>
    </submittedName>
</protein>
<name>A0A2Z6ZY57_9LAMI</name>
<gene>
    <name evidence="1" type="ORF">F511_44353</name>
</gene>